<dbReference type="GO" id="GO:0000981">
    <property type="term" value="F:DNA-binding transcription factor activity, RNA polymerase II-specific"/>
    <property type="evidence" value="ECO:0007669"/>
    <property type="project" value="TreeGrafter"/>
</dbReference>
<proteinExistence type="inferred from homology"/>
<evidence type="ECO:0000313" key="9">
    <source>
        <dbReference type="EnsemblMetazoa" id="Aqu2.1.36130_001"/>
    </source>
</evidence>
<dbReference type="InParanoid" id="A0A1X7V773"/>
<dbReference type="Pfam" id="PF16421">
    <property type="entry name" value="E2F_CC-MB"/>
    <property type="match status" value="1"/>
</dbReference>
<dbReference type="FunFam" id="1.10.10.10:FF:000008">
    <property type="entry name" value="E2F transcription factor 1"/>
    <property type="match status" value="1"/>
</dbReference>
<dbReference type="AlphaFoldDB" id="A0A1X7V773"/>
<gene>
    <name evidence="9" type="primary">100636697</name>
</gene>
<dbReference type="Gene3D" id="6.10.250.540">
    <property type="match status" value="1"/>
</dbReference>
<dbReference type="InterPro" id="IPR036390">
    <property type="entry name" value="WH_DNA-bd_sf"/>
</dbReference>
<dbReference type="PANTHER" id="PTHR12081:SF18">
    <property type="entry name" value="TRANSCRIPTION FACTOR E2F2-RELATED"/>
    <property type="match status" value="1"/>
</dbReference>
<keyword evidence="6" id="KW-0175">Coiled coil</keyword>
<evidence type="ECO:0000256" key="5">
    <source>
        <dbReference type="RuleBase" id="RU003796"/>
    </source>
</evidence>
<dbReference type="Proteomes" id="UP000007879">
    <property type="component" value="Unassembled WGS sequence"/>
</dbReference>
<dbReference type="InterPro" id="IPR036388">
    <property type="entry name" value="WH-like_DNA-bd_sf"/>
</dbReference>
<dbReference type="OrthoDB" id="1743261at2759"/>
<dbReference type="InterPro" id="IPR037241">
    <property type="entry name" value="E2F-DP_heterodim"/>
</dbReference>
<dbReference type="InterPro" id="IPR003316">
    <property type="entry name" value="E2F_WHTH_DNA-bd_dom"/>
</dbReference>
<dbReference type="eggNOG" id="KOG2577">
    <property type="taxonomic scope" value="Eukaryota"/>
</dbReference>
<dbReference type="FunCoup" id="A0A1X7V773">
    <property type="interactions" value="686"/>
</dbReference>
<feature type="region of interest" description="Disordered" evidence="7">
    <location>
        <begin position="1"/>
        <end position="76"/>
    </location>
</feature>
<dbReference type="OMA" id="QIVICIK"/>
<dbReference type="GO" id="GO:0090575">
    <property type="term" value="C:RNA polymerase II transcription regulator complex"/>
    <property type="evidence" value="ECO:0007669"/>
    <property type="project" value="TreeGrafter"/>
</dbReference>
<accession>A0A1X7V773</accession>
<evidence type="ECO:0000256" key="6">
    <source>
        <dbReference type="SAM" id="Coils"/>
    </source>
</evidence>
<dbReference type="SUPFAM" id="SSF46785">
    <property type="entry name" value="Winged helix' DNA-binding domain"/>
    <property type="match status" value="1"/>
</dbReference>
<feature type="domain" description="E2F/DP family winged-helix DNA-binding" evidence="8">
    <location>
        <begin position="71"/>
        <end position="136"/>
    </location>
</feature>
<comment type="similarity">
    <text evidence="1 5">Belongs to the E2F/DP family.</text>
</comment>
<dbReference type="STRING" id="400682.A0A1X7V773"/>
<evidence type="ECO:0000313" key="10">
    <source>
        <dbReference type="Proteomes" id="UP000007879"/>
    </source>
</evidence>
<dbReference type="CDD" id="cd14660">
    <property type="entry name" value="E2F_DD"/>
    <property type="match status" value="1"/>
</dbReference>
<evidence type="ECO:0000256" key="2">
    <source>
        <dbReference type="ARBA" id="ARBA00023015"/>
    </source>
</evidence>
<evidence type="ECO:0000256" key="3">
    <source>
        <dbReference type="ARBA" id="ARBA00023125"/>
    </source>
</evidence>
<evidence type="ECO:0000256" key="1">
    <source>
        <dbReference type="ARBA" id="ARBA00010940"/>
    </source>
</evidence>
<keyword evidence="4 5" id="KW-0804">Transcription</keyword>
<dbReference type="Gene3D" id="1.10.10.10">
    <property type="entry name" value="Winged helix-like DNA-binding domain superfamily/Winged helix DNA-binding domain"/>
    <property type="match status" value="1"/>
</dbReference>
<dbReference type="EnsemblMetazoa" id="Aqu2.1.36130_001">
    <property type="protein sequence ID" value="Aqu2.1.36130_001"/>
    <property type="gene ID" value="Aqu2.1.36130"/>
</dbReference>
<dbReference type="GO" id="GO:0000978">
    <property type="term" value="F:RNA polymerase II cis-regulatory region sequence-specific DNA binding"/>
    <property type="evidence" value="ECO:0007669"/>
    <property type="project" value="InterPro"/>
</dbReference>
<sequence>MTAVAPGGTPSSRLGRAVSEVETPGGETRSSMNGSLAKRRLEMDPVAVAAGSKRRRLSSTTSNEEGRPDRKPETSLGTLTKKFCDLLHASPDGVLDLNEAADTLSVQKRRIYDITNVLEGVGLITKASKNHIQWRASEPQEISHIHELKEHLEQRKNEGSKLDKQINRCKEELKKLMDDRENWSFAYTSYHDLRNISEFGDNTLLIIKAPSDTIMECDKDNDEETYKMHLLSTNGPIDVLVCPEGDSEHSSSTTSSSVASTPVKMASPHTPKEISLGSMAAPHDSDLDGLFHGSHSINSSHLSGDCGFIPADVFESLSPPLNGDDFYSSLSPTEGILELFDLA</sequence>
<name>A0A1X7V773_AMPQE</name>
<keyword evidence="3 5" id="KW-0238">DNA-binding</keyword>
<feature type="compositionally biased region" description="Low complexity" evidence="7">
    <location>
        <begin position="250"/>
        <end position="261"/>
    </location>
</feature>
<evidence type="ECO:0000256" key="4">
    <source>
        <dbReference type="ARBA" id="ARBA00023163"/>
    </source>
</evidence>
<keyword evidence="2 5" id="KW-0805">Transcription regulation</keyword>
<dbReference type="GO" id="GO:0046983">
    <property type="term" value="F:protein dimerization activity"/>
    <property type="evidence" value="ECO:0007669"/>
    <property type="project" value="InterPro"/>
</dbReference>
<dbReference type="InterPro" id="IPR015633">
    <property type="entry name" value="E2F"/>
</dbReference>
<evidence type="ECO:0000256" key="7">
    <source>
        <dbReference type="SAM" id="MobiDB-lite"/>
    </source>
</evidence>
<feature type="region of interest" description="Disordered" evidence="7">
    <location>
        <begin position="244"/>
        <end position="270"/>
    </location>
</feature>
<protein>
    <recommendedName>
        <fullName evidence="8">E2F/DP family winged-helix DNA-binding domain-containing protein</fullName>
    </recommendedName>
</protein>
<organism evidence="9">
    <name type="scientific">Amphimedon queenslandica</name>
    <name type="common">Sponge</name>
    <dbReference type="NCBI Taxonomy" id="400682"/>
    <lineage>
        <taxon>Eukaryota</taxon>
        <taxon>Metazoa</taxon>
        <taxon>Porifera</taxon>
        <taxon>Demospongiae</taxon>
        <taxon>Heteroscleromorpha</taxon>
        <taxon>Haplosclerida</taxon>
        <taxon>Niphatidae</taxon>
        <taxon>Amphimedon</taxon>
    </lineage>
</organism>
<keyword evidence="10" id="KW-1185">Reference proteome</keyword>
<feature type="coiled-coil region" evidence="6">
    <location>
        <begin position="152"/>
        <end position="179"/>
    </location>
</feature>
<dbReference type="PANTHER" id="PTHR12081">
    <property type="entry name" value="TRANSCRIPTION FACTOR E2F"/>
    <property type="match status" value="1"/>
</dbReference>
<comment type="subcellular location">
    <subcellularLocation>
        <location evidence="5">Nucleus</location>
    </subcellularLocation>
</comment>
<dbReference type="EnsemblMetazoa" id="XM_003385356.3">
    <property type="protein sequence ID" value="XP_003385404.1"/>
    <property type="gene ID" value="LOC100636697"/>
</dbReference>
<dbReference type="SMART" id="SM01372">
    <property type="entry name" value="E2F_TDP"/>
    <property type="match status" value="1"/>
</dbReference>
<keyword evidence="5" id="KW-0539">Nucleus</keyword>
<evidence type="ECO:0000259" key="8">
    <source>
        <dbReference type="SMART" id="SM01372"/>
    </source>
</evidence>
<feature type="compositionally biased region" description="Basic and acidic residues" evidence="7">
    <location>
        <begin position="64"/>
        <end position="73"/>
    </location>
</feature>
<dbReference type="SUPFAM" id="SSF144074">
    <property type="entry name" value="E2F-DP heterodimerization region"/>
    <property type="match status" value="1"/>
</dbReference>
<reference evidence="9" key="2">
    <citation type="submission" date="2017-05" db="UniProtKB">
        <authorList>
            <consortium name="EnsemblMetazoa"/>
        </authorList>
    </citation>
    <scope>IDENTIFICATION</scope>
</reference>
<dbReference type="Pfam" id="PF02319">
    <property type="entry name" value="WHD_E2F_TDP"/>
    <property type="match status" value="1"/>
</dbReference>
<dbReference type="InterPro" id="IPR032198">
    <property type="entry name" value="E2F_CC-MB"/>
</dbReference>
<reference evidence="10" key="1">
    <citation type="journal article" date="2010" name="Nature">
        <title>The Amphimedon queenslandica genome and the evolution of animal complexity.</title>
        <authorList>
            <person name="Srivastava M."/>
            <person name="Simakov O."/>
            <person name="Chapman J."/>
            <person name="Fahey B."/>
            <person name="Gauthier M.E."/>
            <person name="Mitros T."/>
            <person name="Richards G.S."/>
            <person name="Conaco C."/>
            <person name="Dacre M."/>
            <person name="Hellsten U."/>
            <person name="Larroux C."/>
            <person name="Putnam N.H."/>
            <person name="Stanke M."/>
            <person name="Adamska M."/>
            <person name="Darling A."/>
            <person name="Degnan S.M."/>
            <person name="Oakley T.H."/>
            <person name="Plachetzki D.C."/>
            <person name="Zhai Y."/>
            <person name="Adamski M."/>
            <person name="Calcino A."/>
            <person name="Cummins S.F."/>
            <person name="Goodstein D.M."/>
            <person name="Harris C."/>
            <person name="Jackson D.J."/>
            <person name="Leys S.P."/>
            <person name="Shu S."/>
            <person name="Woodcroft B.J."/>
            <person name="Vervoort M."/>
            <person name="Kosik K.S."/>
            <person name="Manning G."/>
            <person name="Degnan B.M."/>
            <person name="Rokhsar D.S."/>
        </authorList>
    </citation>
    <scope>NUCLEOTIDE SEQUENCE [LARGE SCALE GENOMIC DNA]</scope>
</reference>
<dbReference type="KEGG" id="aqu:100636697"/>